<name>A0A5N8VKG3_9ACTN</name>
<proteinExistence type="predicted"/>
<accession>A0A5N8VKG3</accession>
<dbReference type="PROSITE" id="PS50943">
    <property type="entry name" value="HTH_CROC1"/>
    <property type="match status" value="1"/>
</dbReference>
<dbReference type="Pfam" id="PF17765">
    <property type="entry name" value="MLTR_LBD"/>
    <property type="match status" value="1"/>
</dbReference>
<organism evidence="2 3">
    <name type="scientific">Streptomyces adustus</name>
    <dbReference type="NCBI Taxonomy" id="1609272"/>
    <lineage>
        <taxon>Bacteria</taxon>
        <taxon>Bacillati</taxon>
        <taxon>Actinomycetota</taxon>
        <taxon>Actinomycetes</taxon>
        <taxon>Kitasatosporales</taxon>
        <taxon>Streptomycetaceae</taxon>
        <taxon>Streptomyces</taxon>
    </lineage>
</organism>
<dbReference type="InterPro" id="IPR001387">
    <property type="entry name" value="Cro/C1-type_HTH"/>
</dbReference>
<comment type="caution">
    <text evidence="2">The sequence shown here is derived from an EMBL/GenBank/DDBJ whole genome shotgun (WGS) entry which is preliminary data.</text>
</comment>
<dbReference type="Proteomes" id="UP000325849">
    <property type="component" value="Unassembled WGS sequence"/>
</dbReference>
<dbReference type="OrthoDB" id="4790304at2"/>
<gene>
    <name evidence="2" type="ORF">FNH09_32205</name>
</gene>
<dbReference type="PANTHER" id="PTHR35010:SF2">
    <property type="entry name" value="BLL4672 PROTEIN"/>
    <property type="match status" value="1"/>
</dbReference>
<feature type="domain" description="HTH cro/C1-type" evidence="1">
    <location>
        <begin position="36"/>
        <end position="86"/>
    </location>
</feature>
<dbReference type="InterPro" id="IPR010982">
    <property type="entry name" value="Lambda_DNA-bd_dom_sf"/>
</dbReference>
<evidence type="ECO:0000313" key="2">
    <source>
        <dbReference type="EMBL" id="MPY35727.1"/>
    </source>
</evidence>
<dbReference type="SUPFAM" id="SSF47413">
    <property type="entry name" value="lambda repressor-like DNA-binding domains"/>
    <property type="match status" value="1"/>
</dbReference>
<protein>
    <submittedName>
        <fullName evidence="2">Helix-turn-helix domain-containing protein</fullName>
    </submittedName>
</protein>
<sequence>MSTGTGDPKELGVFLKARRADLEPLQVGLPDTGNQRRVAGLRREEVAQLAAISTDYYTRIEQGRMQASVPVLEAVARALRLTGDQRTYLFELAGRVPSEPPARSSRDVTEHCRRLLDQLTESPAVVLSDTMDVLAWNRLAAALLTDFAQVPEADRNYVWLLFNDPVLRALYDDWPAGAHACVAYLRMHTARNPNDPRLLSLLARMAPRTDFQHWWQTCEVAVQSTGNKVFHHPIAGTLTLDWDTLTSSTAPDQHIVVWTAEPDSPSHKGLRVLAAAAQQGAETSTLPDSVRERLT</sequence>
<dbReference type="InterPro" id="IPR041413">
    <property type="entry name" value="MLTR_LBD"/>
</dbReference>
<dbReference type="EMBL" id="VJZD01000175">
    <property type="protein sequence ID" value="MPY35727.1"/>
    <property type="molecule type" value="Genomic_DNA"/>
</dbReference>
<evidence type="ECO:0000259" key="1">
    <source>
        <dbReference type="PROSITE" id="PS50943"/>
    </source>
</evidence>
<dbReference type="Pfam" id="PF13560">
    <property type="entry name" value="HTH_31"/>
    <property type="match status" value="1"/>
</dbReference>
<dbReference type="GO" id="GO:0003677">
    <property type="term" value="F:DNA binding"/>
    <property type="evidence" value="ECO:0007669"/>
    <property type="project" value="InterPro"/>
</dbReference>
<dbReference type="CDD" id="cd00093">
    <property type="entry name" value="HTH_XRE"/>
    <property type="match status" value="1"/>
</dbReference>
<dbReference type="Gene3D" id="1.10.260.40">
    <property type="entry name" value="lambda repressor-like DNA-binding domains"/>
    <property type="match status" value="1"/>
</dbReference>
<evidence type="ECO:0000313" key="3">
    <source>
        <dbReference type="Proteomes" id="UP000325849"/>
    </source>
</evidence>
<reference evidence="2 3" key="1">
    <citation type="submission" date="2019-07" db="EMBL/GenBank/DDBJ databases">
        <title>New species of Amycolatopsis and Streptomyces.</title>
        <authorList>
            <person name="Duangmal K."/>
            <person name="Teo W.F.A."/>
            <person name="Lipun K."/>
        </authorList>
    </citation>
    <scope>NUCLEOTIDE SEQUENCE [LARGE SCALE GENOMIC DNA]</scope>
    <source>
        <strain evidence="2 3">NBRC 109810</strain>
    </source>
</reference>
<keyword evidence="3" id="KW-1185">Reference proteome</keyword>
<dbReference type="Gene3D" id="3.30.450.180">
    <property type="match status" value="1"/>
</dbReference>
<dbReference type="AlphaFoldDB" id="A0A5N8VKG3"/>
<dbReference type="RefSeq" id="WP_152893430.1">
    <property type="nucleotide sequence ID" value="NZ_VJZD01000175.1"/>
</dbReference>
<dbReference type="SMART" id="SM00530">
    <property type="entry name" value="HTH_XRE"/>
    <property type="match status" value="1"/>
</dbReference>
<dbReference type="PANTHER" id="PTHR35010">
    <property type="entry name" value="BLL4672 PROTEIN-RELATED"/>
    <property type="match status" value="1"/>
</dbReference>